<name>A0ABS1KLG6_9BACT</name>
<evidence type="ECO:0000259" key="2">
    <source>
        <dbReference type="PROSITE" id="PS50975"/>
    </source>
</evidence>
<evidence type="ECO:0000313" key="4">
    <source>
        <dbReference type="Proteomes" id="UP000613030"/>
    </source>
</evidence>
<reference evidence="3 4" key="1">
    <citation type="submission" date="2021-01" db="EMBL/GenBank/DDBJ databases">
        <title>Chryseolinea sp. Jin1 Genome sequencing and assembly.</title>
        <authorList>
            <person name="Kim I."/>
        </authorList>
    </citation>
    <scope>NUCLEOTIDE SEQUENCE [LARGE SCALE GENOMIC DNA]</scope>
    <source>
        <strain evidence="3 4">Jin1</strain>
    </source>
</reference>
<gene>
    <name evidence="3" type="ORF">JI741_03665</name>
</gene>
<proteinExistence type="predicted"/>
<dbReference type="PANTHER" id="PTHR21621:SF0">
    <property type="entry name" value="BETA-CITRYLGLUTAMATE SYNTHASE B-RELATED"/>
    <property type="match status" value="1"/>
</dbReference>
<evidence type="ECO:0000313" key="3">
    <source>
        <dbReference type="EMBL" id="MBL0740296.1"/>
    </source>
</evidence>
<feature type="domain" description="ATP-grasp" evidence="2">
    <location>
        <begin position="284"/>
        <end position="478"/>
    </location>
</feature>
<dbReference type="SUPFAM" id="SSF56059">
    <property type="entry name" value="Glutathione synthetase ATP-binding domain-like"/>
    <property type="match status" value="1"/>
</dbReference>
<keyword evidence="4" id="KW-1185">Reference proteome</keyword>
<dbReference type="InterPro" id="IPR011761">
    <property type="entry name" value="ATP-grasp"/>
</dbReference>
<dbReference type="InterPro" id="IPR013651">
    <property type="entry name" value="ATP-grasp_RimK-type"/>
</dbReference>
<dbReference type="Proteomes" id="UP000613030">
    <property type="component" value="Unassembled WGS sequence"/>
</dbReference>
<dbReference type="Pfam" id="PF08443">
    <property type="entry name" value="RimK"/>
    <property type="match status" value="1"/>
</dbReference>
<sequence length="481" mass="55175">MPKLIIVENPALWKFNLEDVKVVTPSHYIESDDYPERGLKVINLCKSYQYQSLGYYVSLLAEARKHKVLPGVSTIQDLRFPSILREESEDFDALIQTAFKNVSDKDKVEFDIYFGSTQEERLNKLAKQLFQYIQAPCLHAKFTKRSKWALHSIKPLSLGEVPEGDWPLLRSSVERYLSRKRDVVPDKKKYDLAILVDPNDPNPPSDEKAIQKFIKAGDQAGFNVELITRDDFDELIQYDALFIRETTYVNHHTFRFAKKAQSLGLSVIDDPESILKCTNKVYLDELLTSNKILTPKSFVVSKENHKTLPEKLPYPFILKQPDGAFSKGVFKIKDADEYKKVCGDMFQKSELLIAQEFLPTTFDWRVGIIDGKPLYVCKYFMATEHWQIVNWNSEKQNREGDVESVAVDNAPAGLIRTALKATALIGRSLYGVDMKEVDGKFYVIEINDNPNIDSGMEDKILKDKLYATIMEVFLNKIKADK</sequence>
<dbReference type="Gene3D" id="3.30.1490.20">
    <property type="entry name" value="ATP-grasp fold, A domain"/>
    <property type="match status" value="1"/>
</dbReference>
<organism evidence="3 4">
    <name type="scientific">Chryseolinea lacunae</name>
    <dbReference type="NCBI Taxonomy" id="2801331"/>
    <lineage>
        <taxon>Bacteria</taxon>
        <taxon>Pseudomonadati</taxon>
        <taxon>Bacteroidota</taxon>
        <taxon>Cytophagia</taxon>
        <taxon>Cytophagales</taxon>
        <taxon>Fulvivirgaceae</taxon>
        <taxon>Chryseolinea</taxon>
    </lineage>
</organism>
<evidence type="ECO:0000256" key="1">
    <source>
        <dbReference type="PROSITE-ProRule" id="PRU00409"/>
    </source>
</evidence>
<dbReference type="Pfam" id="PF14401">
    <property type="entry name" value="RLAN"/>
    <property type="match status" value="1"/>
</dbReference>
<comment type="caution">
    <text evidence="3">The sequence shown here is derived from an EMBL/GenBank/DDBJ whole genome shotgun (WGS) entry which is preliminary data.</text>
</comment>
<dbReference type="PROSITE" id="PS50975">
    <property type="entry name" value="ATP_GRASP"/>
    <property type="match status" value="1"/>
</dbReference>
<protein>
    <submittedName>
        <fullName evidence="3">RimK family protein</fullName>
    </submittedName>
</protein>
<dbReference type="PANTHER" id="PTHR21621">
    <property type="entry name" value="RIBOSOMAL PROTEIN S6 MODIFICATION PROTEIN"/>
    <property type="match status" value="1"/>
</dbReference>
<dbReference type="InterPro" id="IPR013815">
    <property type="entry name" value="ATP_grasp_subdomain_1"/>
</dbReference>
<keyword evidence="1" id="KW-0067">ATP-binding</keyword>
<accession>A0ABS1KLG6</accession>
<dbReference type="Gene3D" id="3.30.470.20">
    <property type="entry name" value="ATP-grasp fold, B domain"/>
    <property type="match status" value="1"/>
</dbReference>
<dbReference type="RefSeq" id="WP_202007473.1">
    <property type="nucleotide sequence ID" value="NZ_JAERRB010000001.1"/>
</dbReference>
<dbReference type="InterPro" id="IPR025839">
    <property type="entry name" value="RLAN_dom"/>
</dbReference>
<keyword evidence="1" id="KW-0547">Nucleotide-binding</keyword>
<dbReference type="EMBL" id="JAERRB010000001">
    <property type="protein sequence ID" value="MBL0740296.1"/>
    <property type="molecule type" value="Genomic_DNA"/>
</dbReference>